<sequence>MISHLFIGVNDFDQGFELYSALMRELGHQLKFCDRDKPWAAWMAPDAPRPLLIIGEPYNGKAAHGGNGQMIALLARDRPTVDRAYAGAIACGATCEGPPGLRPHYHENYYGAYIRDLDGNKLCVCCHAEP</sequence>
<proteinExistence type="predicted"/>
<dbReference type="SUPFAM" id="SSF54593">
    <property type="entry name" value="Glyoxalase/Bleomycin resistance protein/Dihydroxybiphenyl dioxygenase"/>
    <property type="match status" value="1"/>
</dbReference>
<protein>
    <submittedName>
        <fullName evidence="2">VOC family protein</fullName>
    </submittedName>
</protein>
<dbReference type="Gene3D" id="3.10.180.10">
    <property type="entry name" value="2,3-Dihydroxybiphenyl 1,2-Dioxygenase, domain 1"/>
    <property type="match status" value="1"/>
</dbReference>
<feature type="domain" description="VOC" evidence="1">
    <location>
        <begin position="1"/>
        <end position="127"/>
    </location>
</feature>
<dbReference type="PROSITE" id="PS51819">
    <property type="entry name" value="VOC"/>
    <property type="match status" value="1"/>
</dbReference>
<gene>
    <name evidence="2" type="ORF">LJ656_24330</name>
</gene>
<organism evidence="2 3">
    <name type="scientific">Paraburkholderia sejongensis</name>
    <dbReference type="NCBI Taxonomy" id="2886946"/>
    <lineage>
        <taxon>Bacteria</taxon>
        <taxon>Pseudomonadati</taxon>
        <taxon>Pseudomonadota</taxon>
        <taxon>Betaproteobacteria</taxon>
        <taxon>Burkholderiales</taxon>
        <taxon>Burkholderiaceae</taxon>
        <taxon>Paraburkholderia</taxon>
    </lineage>
</organism>
<comment type="caution">
    <text evidence="2">The sequence shown here is derived from an EMBL/GenBank/DDBJ whole genome shotgun (WGS) entry which is preliminary data.</text>
</comment>
<evidence type="ECO:0000313" key="2">
    <source>
        <dbReference type="EMBL" id="MCC8395715.1"/>
    </source>
</evidence>
<dbReference type="EMBL" id="JAJITD010000013">
    <property type="protein sequence ID" value="MCC8395715.1"/>
    <property type="molecule type" value="Genomic_DNA"/>
</dbReference>
<keyword evidence="3" id="KW-1185">Reference proteome</keyword>
<dbReference type="PANTHER" id="PTHR35006:SF1">
    <property type="entry name" value="BLL2941 PROTEIN"/>
    <property type="match status" value="1"/>
</dbReference>
<dbReference type="InterPro" id="IPR029068">
    <property type="entry name" value="Glyas_Bleomycin-R_OHBP_Dase"/>
</dbReference>
<reference evidence="2 3" key="1">
    <citation type="submission" date="2021-11" db="EMBL/GenBank/DDBJ databases">
        <authorList>
            <person name="Oh E.-T."/>
            <person name="Kim S.-B."/>
        </authorList>
    </citation>
    <scope>NUCLEOTIDE SEQUENCE [LARGE SCALE GENOMIC DNA]</scope>
    <source>
        <strain evidence="2 3">MMS20-SJTR3</strain>
    </source>
</reference>
<dbReference type="Proteomes" id="UP001431019">
    <property type="component" value="Unassembled WGS sequence"/>
</dbReference>
<dbReference type="InterPro" id="IPR004360">
    <property type="entry name" value="Glyas_Fos-R_dOase_dom"/>
</dbReference>
<dbReference type="PANTHER" id="PTHR35006">
    <property type="entry name" value="GLYOXALASE FAMILY PROTEIN (AFU_ORTHOLOGUE AFUA_5G14830)"/>
    <property type="match status" value="1"/>
</dbReference>
<dbReference type="CDD" id="cd07262">
    <property type="entry name" value="VOC_like"/>
    <property type="match status" value="1"/>
</dbReference>
<name>A0ABS8K128_9BURK</name>
<dbReference type="InterPro" id="IPR037523">
    <property type="entry name" value="VOC_core"/>
</dbReference>
<accession>A0ABS8K128</accession>
<evidence type="ECO:0000313" key="3">
    <source>
        <dbReference type="Proteomes" id="UP001431019"/>
    </source>
</evidence>
<dbReference type="RefSeq" id="WP_230512073.1">
    <property type="nucleotide sequence ID" value="NZ_JAJITD010000013.1"/>
</dbReference>
<evidence type="ECO:0000259" key="1">
    <source>
        <dbReference type="PROSITE" id="PS51819"/>
    </source>
</evidence>
<dbReference type="Pfam" id="PF00903">
    <property type="entry name" value="Glyoxalase"/>
    <property type="match status" value="1"/>
</dbReference>